<reference evidence="3" key="1">
    <citation type="submission" date="2023-08" db="EMBL/GenBank/DDBJ databases">
        <authorList>
            <person name="Audoor S."/>
            <person name="Bilcke G."/>
        </authorList>
    </citation>
    <scope>NUCLEOTIDE SEQUENCE</scope>
</reference>
<organism evidence="3 4">
    <name type="scientific">Cylindrotheca closterium</name>
    <dbReference type="NCBI Taxonomy" id="2856"/>
    <lineage>
        <taxon>Eukaryota</taxon>
        <taxon>Sar</taxon>
        <taxon>Stramenopiles</taxon>
        <taxon>Ochrophyta</taxon>
        <taxon>Bacillariophyta</taxon>
        <taxon>Bacillariophyceae</taxon>
        <taxon>Bacillariophycidae</taxon>
        <taxon>Bacillariales</taxon>
        <taxon>Bacillariaceae</taxon>
        <taxon>Cylindrotheca</taxon>
    </lineage>
</organism>
<dbReference type="Proteomes" id="UP001295423">
    <property type="component" value="Unassembled WGS sequence"/>
</dbReference>
<keyword evidence="4" id="KW-1185">Reference proteome</keyword>
<comment type="catalytic activity">
    <reaction evidence="2">
        <text>N(6)-D-ribulosyl-L-lysyl-[protein] + ATP = N(6)-(3-O-phospho-D-ribulosyl)-L-lysyl-[protein] + ADP + H(+)</text>
        <dbReference type="Rhea" id="RHEA:48432"/>
        <dbReference type="Rhea" id="RHEA-COMP:12103"/>
        <dbReference type="Rhea" id="RHEA-COMP:12104"/>
        <dbReference type="ChEBI" id="CHEBI:15378"/>
        <dbReference type="ChEBI" id="CHEBI:30616"/>
        <dbReference type="ChEBI" id="CHEBI:90418"/>
        <dbReference type="ChEBI" id="CHEBI:90420"/>
        <dbReference type="ChEBI" id="CHEBI:456216"/>
        <dbReference type="EC" id="2.7.1.172"/>
    </reaction>
    <physiologicalReaction direction="left-to-right" evidence="2">
        <dbReference type="Rhea" id="RHEA:48433"/>
    </physiologicalReaction>
</comment>
<dbReference type="AlphaFoldDB" id="A0AAD2G8T9"/>
<evidence type="ECO:0000256" key="1">
    <source>
        <dbReference type="ARBA" id="ARBA00011961"/>
    </source>
</evidence>
<dbReference type="EMBL" id="CAKOGP040002169">
    <property type="protein sequence ID" value="CAJ1964024.1"/>
    <property type="molecule type" value="Genomic_DNA"/>
</dbReference>
<sequence length="424" mass="47696">MKRRASITFLYYLIYCRLAVCASLLLLVEFPSAGLAFDSTSKARKTFGRKDRPERYWQPKIRLQPASSALFASNPLEEEIASWAKDAGYGEVESCVNSGRSGWASFYKVHVSHPPKPNMAFFVKHAKSRQAHEMFDGEALGLKAMYECSSHTTVQDGVDDIRDDQGTSSTSSIASLKIPQVFYSGDVESSEGSSSGSLLIMEFLFLGPRRDDYAFGQAMANLHLANPVDTAPKAGNPFGKFGFPLDNTIGGTPQPNPWTHCGETKDWIEFYGTHRILHQLELAEDEYLIQLWKEDIAPRLDRLFEGIQVKPSLLHGDLWSGNIGSVRILEGDGDGSKPTIYDPACYWGHHEAEWGMSWCASLGSTFWEGYRSILPEDEGFWDRKPLYDAYHQLNHYNLFSSSGYLNKARRQLETVKKALDEKKE</sequence>
<dbReference type="SUPFAM" id="SSF56112">
    <property type="entry name" value="Protein kinase-like (PK-like)"/>
    <property type="match status" value="1"/>
</dbReference>
<protein>
    <recommendedName>
        <fullName evidence="1">protein-ribulosamine 3-kinase</fullName>
        <ecNumber evidence="1">2.7.1.172</ecNumber>
    </recommendedName>
</protein>
<evidence type="ECO:0000256" key="2">
    <source>
        <dbReference type="ARBA" id="ARBA00048655"/>
    </source>
</evidence>
<dbReference type="Pfam" id="PF03881">
    <property type="entry name" value="Fructosamin_kin"/>
    <property type="match status" value="1"/>
</dbReference>
<dbReference type="PANTHER" id="PTHR12149">
    <property type="entry name" value="FRUCTOSAMINE 3 KINASE-RELATED PROTEIN"/>
    <property type="match status" value="1"/>
</dbReference>
<accession>A0AAD2G8T9</accession>
<comment type="caution">
    <text evidence="3">The sequence shown here is derived from an EMBL/GenBank/DDBJ whole genome shotgun (WGS) entry which is preliminary data.</text>
</comment>
<dbReference type="PANTHER" id="PTHR12149:SF8">
    <property type="entry name" value="PROTEIN-RIBULOSAMINE 3-KINASE"/>
    <property type="match status" value="1"/>
</dbReference>
<dbReference type="InterPro" id="IPR011009">
    <property type="entry name" value="Kinase-like_dom_sf"/>
</dbReference>
<dbReference type="EC" id="2.7.1.172" evidence="1"/>
<proteinExistence type="predicted"/>
<gene>
    <name evidence="3" type="ORF">CYCCA115_LOCUS20434</name>
</gene>
<evidence type="ECO:0000313" key="4">
    <source>
        <dbReference type="Proteomes" id="UP001295423"/>
    </source>
</evidence>
<dbReference type="GO" id="GO:0102193">
    <property type="term" value="F:protein-ribulosamine 3-kinase activity"/>
    <property type="evidence" value="ECO:0007669"/>
    <property type="project" value="UniProtKB-EC"/>
</dbReference>
<dbReference type="Gene3D" id="3.90.1200.10">
    <property type="match status" value="1"/>
</dbReference>
<name>A0AAD2G8T9_9STRA</name>
<dbReference type="InterPro" id="IPR016477">
    <property type="entry name" value="Fructo-/Ketosamine-3-kinase"/>
</dbReference>
<evidence type="ECO:0000313" key="3">
    <source>
        <dbReference type="EMBL" id="CAJ1964024.1"/>
    </source>
</evidence>